<dbReference type="EC" id="2.4.1.250" evidence="4"/>
<sequence length="376" mass="40921">MLNVAYFSNQFATAQGHGITRYAHEMYKGLHKFDDLAIRPVAAWSSLSSERLSALQAETGLELVKLGRRVTPLAWHYLDVPTLERLIGGTVDVVHAVSLGYAIATRKPYVVTVHDLGPLTHPEYFTNTKPWIMERSLRQAEARADAIVCVSQSTADEVEGYLGAHVADRIRVIKEGVSPEFFAPSDMTCLAGLDLPADDVPVILTAGKISPRKNVQGVLNALKLILDKIDHHLVLVGGAGWETEAVLKELDDSALQSRVHLLDYVTNEQLRALYRRASLYIHPSLYEGFGLTVLEAMASGVPVITSNTSSLPEVAGGAGLLVDPTDVADIAQAICAICTDAPLRDAKIAEGLARAKLFSWDECSRELRDVFADVGR</sequence>
<keyword evidence="4" id="KW-0328">Glycosyltransferase</keyword>
<feature type="domain" description="Glycosyltransferase subfamily 4-like N-terminal" evidence="3">
    <location>
        <begin position="18"/>
        <end position="180"/>
    </location>
</feature>
<organism evidence="4 5">
    <name type="scientific">Roseovarius albus</name>
    <dbReference type="NCBI Taxonomy" id="1247867"/>
    <lineage>
        <taxon>Bacteria</taxon>
        <taxon>Pseudomonadati</taxon>
        <taxon>Pseudomonadota</taxon>
        <taxon>Alphaproteobacteria</taxon>
        <taxon>Rhodobacterales</taxon>
        <taxon>Roseobacteraceae</taxon>
        <taxon>Roseovarius</taxon>
    </lineage>
</organism>
<dbReference type="RefSeq" id="WP_085806691.1">
    <property type="nucleotide sequence ID" value="NZ_FWFX01000010.1"/>
</dbReference>
<dbReference type="CDD" id="cd03809">
    <property type="entry name" value="GT4_MtfB-like"/>
    <property type="match status" value="1"/>
</dbReference>
<dbReference type="InterPro" id="IPR028098">
    <property type="entry name" value="Glyco_trans_4-like_N"/>
</dbReference>
<evidence type="ECO:0000256" key="1">
    <source>
        <dbReference type="ARBA" id="ARBA00022679"/>
    </source>
</evidence>
<feature type="domain" description="Glycosyl transferase family 1" evidence="2">
    <location>
        <begin position="198"/>
        <end position="346"/>
    </location>
</feature>
<dbReference type="AlphaFoldDB" id="A0A1X6ZTN1"/>
<dbReference type="GO" id="GO:0102710">
    <property type="term" value="F:D-inositol-3-phosphate glycosyltransferase activity"/>
    <property type="evidence" value="ECO:0007669"/>
    <property type="project" value="UniProtKB-EC"/>
</dbReference>
<dbReference type="PANTHER" id="PTHR46401:SF2">
    <property type="entry name" value="GLYCOSYLTRANSFERASE WBBK-RELATED"/>
    <property type="match status" value="1"/>
</dbReference>
<protein>
    <submittedName>
        <fullName evidence="4">D-inositol 3-phosphate glycosyltransferase</fullName>
        <ecNumber evidence="4">2.4.1.250</ecNumber>
    </submittedName>
</protein>
<reference evidence="4 5" key="1">
    <citation type="submission" date="2017-03" db="EMBL/GenBank/DDBJ databases">
        <authorList>
            <person name="Afonso C.L."/>
            <person name="Miller P.J."/>
            <person name="Scott M.A."/>
            <person name="Spackman E."/>
            <person name="Goraichik I."/>
            <person name="Dimitrov K.M."/>
            <person name="Suarez D.L."/>
            <person name="Swayne D.E."/>
        </authorList>
    </citation>
    <scope>NUCLEOTIDE SEQUENCE [LARGE SCALE GENOMIC DNA]</scope>
    <source>
        <strain evidence="4 5">CECT 7450</strain>
    </source>
</reference>
<evidence type="ECO:0000259" key="2">
    <source>
        <dbReference type="Pfam" id="PF00534"/>
    </source>
</evidence>
<dbReference type="InterPro" id="IPR001296">
    <property type="entry name" value="Glyco_trans_1"/>
</dbReference>
<evidence type="ECO:0000313" key="5">
    <source>
        <dbReference type="Proteomes" id="UP000193061"/>
    </source>
</evidence>
<gene>
    <name evidence="4" type="primary">mshA_2</name>
    <name evidence="4" type="ORF">ROA7450_03066</name>
</gene>
<name>A0A1X6ZTN1_9RHOB</name>
<dbReference type="EMBL" id="FWFX01000010">
    <property type="protein sequence ID" value="SLN59263.1"/>
    <property type="molecule type" value="Genomic_DNA"/>
</dbReference>
<dbReference type="Proteomes" id="UP000193061">
    <property type="component" value="Unassembled WGS sequence"/>
</dbReference>
<dbReference type="PANTHER" id="PTHR46401">
    <property type="entry name" value="GLYCOSYLTRANSFERASE WBBK-RELATED"/>
    <property type="match status" value="1"/>
</dbReference>
<dbReference type="Pfam" id="PF00534">
    <property type="entry name" value="Glycos_transf_1"/>
    <property type="match status" value="1"/>
</dbReference>
<evidence type="ECO:0000259" key="3">
    <source>
        <dbReference type="Pfam" id="PF13439"/>
    </source>
</evidence>
<accession>A0A1X6ZTN1</accession>
<keyword evidence="1 4" id="KW-0808">Transferase</keyword>
<proteinExistence type="predicted"/>
<dbReference type="OrthoDB" id="9790710at2"/>
<keyword evidence="5" id="KW-1185">Reference proteome</keyword>
<evidence type="ECO:0000313" key="4">
    <source>
        <dbReference type="EMBL" id="SLN59263.1"/>
    </source>
</evidence>
<dbReference type="SUPFAM" id="SSF53756">
    <property type="entry name" value="UDP-Glycosyltransferase/glycogen phosphorylase"/>
    <property type="match status" value="1"/>
</dbReference>
<dbReference type="Gene3D" id="3.40.50.2000">
    <property type="entry name" value="Glycogen Phosphorylase B"/>
    <property type="match status" value="2"/>
</dbReference>
<dbReference type="Pfam" id="PF13439">
    <property type="entry name" value="Glyco_transf_4"/>
    <property type="match status" value="1"/>
</dbReference>
<dbReference type="FunFam" id="3.40.50.2000:FF:000119">
    <property type="entry name" value="Glycosyl transferase group 1"/>
    <property type="match status" value="1"/>
</dbReference>